<evidence type="ECO:0000313" key="1">
    <source>
        <dbReference type="EMBL" id="BAC12853.1"/>
    </source>
</evidence>
<organism evidence="1 2">
    <name type="scientific">Oceanobacillus iheyensis (strain DSM 14371 / CIP 107618 / JCM 11309 / KCTC 3954 / HTE831)</name>
    <dbReference type="NCBI Taxonomy" id="221109"/>
    <lineage>
        <taxon>Bacteria</taxon>
        <taxon>Bacillati</taxon>
        <taxon>Bacillota</taxon>
        <taxon>Bacilli</taxon>
        <taxon>Bacillales</taxon>
        <taxon>Bacillaceae</taxon>
        <taxon>Oceanobacillus</taxon>
    </lineage>
</organism>
<protein>
    <submittedName>
        <fullName evidence="1">Hypothetical conserved protein</fullName>
    </submittedName>
</protein>
<dbReference type="HOGENOM" id="CLU_2539235_0_0_9"/>
<dbReference type="eggNOG" id="ENOG50335P2">
    <property type="taxonomic scope" value="Bacteria"/>
</dbReference>
<dbReference type="AlphaFoldDB" id="Q8CV60"/>
<gene>
    <name evidence="1" type="ordered locus">OB0897</name>
</gene>
<evidence type="ECO:0000313" key="2">
    <source>
        <dbReference type="Proteomes" id="UP000000822"/>
    </source>
</evidence>
<dbReference type="Proteomes" id="UP000000822">
    <property type="component" value="Chromosome"/>
</dbReference>
<dbReference type="EMBL" id="BA000028">
    <property type="protein sequence ID" value="BAC12853.1"/>
    <property type="molecule type" value="Genomic_DNA"/>
</dbReference>
<accession>Q8CV60</accession>
<keyword evidence="2" id="KW-1185">Reference proteome</keyword>
<proteinExistence type="predicted"/>
<dbReference type="KEGG" id="oih:OB0897"/>
<sequence>MYFIITQNIIVIPKEEIPIKLQRDFSELSMMSKTDWEDGELQYFQYALSQILPYINSEGLSVLHEINKEMFQRIEKKSGHPLG</sequence>
<reference evidence="1 2" key="1">
    <citation type="journal article" date="2001" name="FEMS Microbiol. Lett.">
        <title>Oceanobacillus iheyensis gen. nov., sp. nov., a deep-sea extremely halotolerant and alkaliphilic species isolated from a depth of 1050 m on the Iheya Ridge.</title>
        <authorList>
            <person name="Lu J."/>
            <person name="Nogi Y."/>
            <person name="Takami H."/>
        </authorList>
    </citation>
    <scope>NUCLEOTIDE SEQUENCE [LARGE SCALE GENOMIC DNA]</scope>
    <source>
        <strain evidence="2">DSM 14371 / CIP 107618 / JCM 11309 / KCTC 3954 / HTE831</strain>
    </source>
</reference>
<reference evidence="1 2" key="2">
    <citation type="journal article" date="2002" name="Nucleic Acids Res.">
        <title>Genome sequence of Oceanobacillus iheyensis isolated from the Iheya Ridge and its unexpected adaptive capabilities to extreme environments.</title>
        <authorList>
            <person name="Takami H."/>
            <person name="Takaki Y."/>
            <person name="Uchiyama I."/>
        </authorList>
    </citation>
    <scope>NUCLEOTIDE SEQUENCE [LARGE SCALE GENOMIC DNA]</scope>
    <source>
        <strain evidence="2">DSM 14371 / CIP 107618 / JCM 11309 / KCTC 3954 / HTE831</strain>
    </source>
</reference>
<name>Q8CV60_OCEIH</name>